<feature type="domain" description="FH2" evidence="4">
    <location>
        <begin position="553"/>
        <end position="929"/>
    </location>
</feature>
<feature type="region of interest" description="Disordered" evidence="2">
    <location>
        <begin position="485"/>
        <end position="518"/>
    </location>
</feature>
<feature type="coiled-coil region" evidence="1">
    <location>
        <begin position="584"/>
        <end position="613"/>
    </location>
</feature>
<comment type="caution">
    <text evidence="5">The sequence shown here is derived from an EMBL/GenBank/DDBJ whole genome shotgun (WGS) entry which is preliminary data.</text>
</comment>
<dbReference type="Pfam" id="PF02181">
    <property type="entry name" value="FH2"/>
    <property type="match status" value="1"/>
</dbReference>
<keyword evidence="6" id="KW-1185">Reference proteome</keyword>
<feature type="domain" description="PH" evidence="3">
    <location>
        <begin position="186"/>
        <end position="286"/>
    </location>
</feature>
<evidence type="ECO:0000313" key="5">
    <source>
        <dbReference type="EMBL" id="KAK3760066.1"/>
    </source>
</evidence>
<dbReference type="SMART" id="SM00233">
    <property type="entry name" value="PH"/>
    <property type="match status" value="1"/>
</dbReference>
<dbReference type="PROSITE" id="PS50003">
    <property type="entry name" value="PH_DOMAIN"/>
    <property type="match status" value="1"/>
</dbReference>
<dbReference type="Proteomes" id="UP001283361">
    <property type="component" value="Unassembled WGS sequence"/>
</dbReference>
<sequence length="929" mass="104313">MQADRGKTPAGFLAISATFASSTYPDIKVSTPYVRFDGIPGEHWPSSFWRPHCNTPRSVLIGYRYIEMATQIWGKVHNFGVYRKGGKRCILQLDFPGKSLLVIQKGHIKKTYAFDTFSHYDSEEGLHVALKFSDGEFEFEADNTEEKYTICRLLGSILQAAPNGEDSESIDSGQGLSTSVDHDAADVIKEGVLEKKGNTAITTWNRRRLRLTPGEFSYFKPGEELALNIVQLWQDNCEVKKQGNNIFTVLVRDRAYSFRVPSEYKAMQMTESVRDEWFQCFERALRQVPSSAKIFDQGSPDDQATAEPVYDVTPDMSRSASARDRMVIPHSKRSQGEITAHVTVHLNYIDQGAPPLPPREALGRRHSADTALSSPGSFSEDDDPRKIDTGQENPFNMSAAAFRAKLAVKGGKSSSLKDWRSRQDLKKMKRDGKWGTKVKHKAFNIPETATLQIRPAGASSTVSEKWQPVDKIFEAVQPAATASKANSPSVVDDSMCTSAAPSKLSSPIKETSDKKHVMRGMPPPPLPPILQPHGGPPGAPPPAPPMIKGGNMIKLKKTPNIKLKQVHWVKINGNQLSASMWKDARDLTDRLDLAELEEQFALQEKKALVIKQKPQEEKQMLMDTKRAQNLGILFSGIKLDSLVKLTEALNSTVEVESFPADKMATLKRYQPTTEDIEMYRMYADKRDSLHDVDRFMLALCEIPRLRSRLDLVGTLWDFPDHYLSLEEEVNDLLCACDEVLTSAHLTKVLEYLLSIGNYMNANWNSKHGVPGFQLTSIEKVLNVKGRDPQTTLCSYLISQLRKTDPTLLEWPDGVTHVNKCAGYSVKAVGAEIDVLKNDLQKIKKTLKALRDFKVGVDKMDKKFQTDVQNFIVEYDRKLDQMDGKYSKVTEKYKQMLVRFGEPLNKPTESLFASVSLFADVFQQTCDKTK</sequence>
<dbReference type="AlphaFoldDB" id="A0AAE1D7E1"/>
<evidence type="ECO:0008006" key="7">
    <source>
        <dbReference type="Google" id="ProtNLM"/>
    </source>
</evidence>
<protein>
    <recommendedName>
        <fullName evidence="7">FH2 domain-containing protein</fullName>
    </recommendedName>
</protein>
<evidence type="ECO:0000313" key="6">
    <source>
        <dbReference type="Proteomes" id="UP001283361"/>
    </source>
</evidence>
<dbReference type="PANTHER" id="PTHR45725:SF10">
    <property type="entry name" value="FH2 DOMAIN-CONTAINING PROTEIN"/>
    <property type="match status" value="1"/>
</dbReference>
<dbReference type="InterPro" id="IPR011993">
    <property type="entry name" value="PH-like_dom_sf"/>
</dbReference>
<dbReference type="InterPro" id="IPR051425">
    <property type="entry name" value="Formin_Homology"/>
</dbReference>
<dbReference type="SMART" id="SM00498">
    <property type="entry name" value="FH2"/>
    <property type="match status" value="1"/>
</dbReference>
<evidence type="ECO:0000259" key="3">
    <source>
        <dbReference type="PROSITE" id="PS50003"/>
    </source>
</evidence>
<dbReference type="SUPFAM" id="SSF50729">
    <property type="entry name" value="PH domain-like"/>
    <property type="match status" value="1"/>
</dbReference>
<dbReference type="Gene3D" id="1.20.58.2220">
    <property type="entry name" value="Formin, FH2 domain"/>
    <property type="match status" value="1"/>
</dbReference>
<dbReference type="PROSITE" id="PS51444">
    <property type="entry name" value="FH2"/>
    <property type="match status" value="1"/>
</dbReference>
<evidence type="ECO:0000256" key="2">
    <source>
        <dbReference type="SAM" id="MobiDB-lite"/>
    </source>
</evidence>
<proteinExistence type="predicted"/>
<feature type="region of interest" description="Disordered" evidence="2">
    <location>
        <begin position="352"/>
        <end position="393"/>
    </location>
</feature>
<feature type="compositionally biased region" description="Polar residues" evidence="2">
    <location>
        <begin position="485"/>
        <end position="509"/>
    </location>
</feature>
<dbReference type="PANTHER" id="PTHR45725">
    <property type="entry name" value="FORMIN HOMOLOGY 2 FAMILY MEMBER"/>
    <property type="match status" value="1"/>
</dbReference>
<dbReference type="Gene3D" id="2.30.29.30">
    <property type="entry name" value="Pleckstrin-homology domain (PH domain)/Phosphotyrosine-binding domain (PTB)"/>
    <property type="match status" value="1"/>
</dbReference>
<reference evidence="5" key="1">
    <citation type="journal article" date="2023" name="G3 (Bethesda)">
        <title>A reference genome for the long-term kleptoplast-retaining sea slug Elysia crispata morphotype clarki.</title>
        <authorList>
            <person name="Eastman K.E."/>
            <person name="Pendleton A.L."/>
            <person name="Shaikh M.A."/>
            <person name="Suttiyut T."/>
            <person name="Ogas R."/>
            <person name="Tomko P."/>
            <person name="Gavelis G."/>
            <person name="Widhalm J.R."/>
            <person name="Wisecaver J.H."/>
        </authorList>
    </citation>
    <scope>NUCLEOTIDE SEQUENCE</scope>
    <source>
        <strain evidence="5">ECLA1</strain>
    </source>
</reference>
<dbReference type="InterPro" id="IPR001849">
    <property type="entry name" value="PH_domain"/>
</dbReference>
<dbReference type="CDD" id="cd00821">
    <property type="entry name" value="PH"/>
    <property type="match status" value="1"/>
</dbReference>
<keyword evidence="1" id="KW-0175">Coiled coil</keyword>
<evidence type="ECO:0000256" key="1">
    <source>
        <dbReference type="SAM" id="Coils"/>
    </source>
</evidence>
<gene>
    <name evidence="5" type="ORF">RRG08_064736</name>
</gene>
<accession>A0AAE1D7E1</accession>
<dbReference type="SUPFAM" id="SSF101447">
    <property type="entry name" value="Formin homology 2 domain (FH2 domain)"/>
    <property type="match status" value="1"/>
</dbReference>
<dbReference type="InterPro" id="IPR015425">
    <property type="entry name" value="FH2_Formin"/>
</dbReference>
<dbReference type="InterPro" id="IPR042201">
    <property type="entry name" value="FH2_Formin_sf"/>
</dbReference>
<organism evidence="5 6">
    <name type="scientific">Elysia crispata</name>
    <name type="common">lettuce slug</name>
    <dbReference type="NCBI Taxonomy" id="231223"/>
    <lineage>
        <taxon>Eukaryota</taxon>
        <taxon>Metazoa</taxon>
        <taxon>Spiralia</taxon>
        <taxon>Lophotrochozoa</taxon>
        <taxon>Mollusca</taxon>
        <taxon>Gastropoda</taxon>
        <taxon>Heterobranchia</taxon>
        <taxon>Euthyneura</taxon>
        <taxon>Panpulmonata</taxon>
        <taxon>Sacoglossa</taxon>
        <taxon>Placobranchoidea</taxon>
        <taxon>Plakobranchidae</taxon>
        <taxon>Elysia</taxon>
    </lineage>
</organism>
<feature type="coiled-coil region" evidence="1">
    <location>
        <begin position="825"/>
        <end position="852"/>
    </location>
</feature>
<evidence type="ECO:0000259" key="4">
    <source>
        <dbReference type="PROSITE" id="PS51444"/>
    </source>
</evidence>
<name>A0AAE1D7E1_9GAST</name>
<dbReference type="EMBL" id="JAWDGP010005047">
    <property type="protein sequence ID" value="KAK3760066.1"/>
    <property type="molecule type" value="Genomic_DNA"/>
</dbReference>